<name>A0A8J5FIY8_ZINOF</name>
<dbReference type="PANTHER" id="PTHR31589">
    <property type="entry name" value="PROTEIN, PUTATIVE (DUF239)-RELATED-RELATED"/>
    <property type="match status" value="1"/>
</dbReference>
<evidence type="ECO:0000313" key="2">
    <source>
        <dbReference type="EMBL" id="KAG6490287.1"/>
    </source>
</evidence>
<accession>A0A8J5FIY8</accession>
<dbReference type="Pfam" id="PF03080">
    <property type="entry name" value="Neprosin"/>
    <property type="match status" value="1"/>
</dbReference>
<sequence length="123" mass="13718">MGATIFPLSKYGGSQYDINMLVWKDPKEGHWWMQFGNDYVLGCWPSFLFSYLADGASMIEWGGEVVSNLTATMCRPVTAIDGGISSTTGVLKRTPIAHRNCTKHHIVLVLPSFVTFDLSMRKL</sequence>
<keyword evidence="3" id="KW-1185">Reference proteome</keyword>
<dbReference type="PANTHER" id="PTHR31589:SF232">
    <property type="entry name" value="NEPROSIN DOMAIN-CONTAINING PROTEIN"/>
    <property type="match status" value="1"/>
</dbReference>
<feature type="domain" description="Neprosin PEP catalytic" evidence="1">
    <location>
        <begin position="1"/>
        <end position="123"/>
    </location>
</feature>
<dbReference type="Proteomes" id="UP000734854">
    <property type="component" value="Unassembled WGS sequence"/>
</dbReference>
<organism evidence="2 3">
    <name type="scientific">Zingiber officinale</name>
    <name type="common">Ginger</name>
    <name type="synonym">Amomum zingiber</name>
    <dbReference type="NCBI Taxonomy" id="94328"/>
    <lineage>
        <taxon>Eukaryota</taxon>
        <taxon>Viridiplantae</taxon>
        <taxon>Streptophyta</taxon>
        <taxon>Embryophyta</taxon>
        <taxon>Tracheophyta</taxon>
        <taxon>Spermatophyta</taxon>
        <taxon>Magnoliopsida</taxon>
        <taxon>Liliopsida</taxon>
        <taxon>Zingiberales</taxon>
        <taxon>Zingiberaceae</taxon>
        <taxon>Zingiber</taxon>
    </lineage>
</organism>
<dbReference type="InterPro" id="IPR053168">
    <property type="entry name" value="Glutamic_endopeptidase"/>
</dbReference>
<dbReference type="AlphaFoldDB" id="A0A8J5FIY8"/>
<evidence type="ECO:0000313" key="3">
    <source>
        <dbReference type="Proteomes" id="UP000734854"/>
    </source>
</evidence>
<gene>
    <name evidence="2" type="ORF">ZIOFF_051576</name>
</gene>
<comment type="caution">
    <text evidence="2">The sequence shown here is derived from an EMBL/GenBank/DDBJ whole genome shotgun (WGS) entry which is preliminary data.</text>
</comment>
<dbReference type="EMBL" id="JACMSC010000014">
    <property type="protein sequence ID" value="KAG6490287.1"/>
    <property type="molecule type" value="Genomic_DNA"/>
</dbReference>
<dbReference type="InterPro" id="IPR004314">
    <property type="entry name" value="Neprosin"/>
</dbReference>
<dbReference type="PROSITE" id="PS52045">
    <property type="entry name" value="NEPROSIN_PEP_CD"/>
    <property type="match status" value="1"/>
</dbReference>
<evidence type="ECO:0000259" key="1">
    <source>
        <dbReference type="PROSITE" id="PS52045"/>
    </source>
</evidence>
<proteinExistence type="predicted"/>
<protein>
    <recommendedName>
        <fullName evidence="1">Neprosin PEP catalytic domain-containing protein</fullName>
    </recommendedName>
</protein>
<reference evidence="2 3" key="1">
    <citation type="submission" date="2020-08" db="EMBL/GenBank/DDBJ databases">
        <title>Plant Genome Project.</title>
        <authorList>
            <person name="Zhang R.-G."/>
        </authorList>
    </citation>
    <scope>NUCLEOTIDE SEQUENCE [LARGE SCALE GENOMIC DNA]</scope>
    <source>
        <tissue evidence="2">Rhizome</tissue>
    </source>
</reference>